<dbReference type="EMBL" id="PVEO01000004">
    <property type="protein sequence ID" value="PQV49027.1"/>
    <property type="molecule type" value="Genomic_DNA"/>
</dbReference>
<comment type="caution">
    <text evidence="5">The sequence shown here is derived from an EMBL/GenBank/DDBJ whole genome shotgun (WGS) entry which is preliminary data.</text>
</comment>
<dbReference type="InterPro" id="IPR018060">
    <property type="entry name" value="HTH_AraC"/>
</dbReference>
<dbReference type="InterPro" id="IPR009057">
    <property type="entry name" value="Homeodomain-like_sf"/>
</dbReference>
<protein>
    <submittedName>
        <fullName evidence="6">AraC family transcriptional regulator</fullName>
    </submittedName>
</protein>
<dbReference type="Proteomes" id="UP000030184">
    <property type="component" value="Unassembled WGS sequence"/>
</dbReference>
<reference evidence="7" key="1">
    <citation type="journal article" date="2014" name="Genome Announc.">
        <title>Draft Genome Sequence of Marine Flavobacterium Jejuia pallidilutea Strain 11shimoA1 and Pigmentation Mutants.</title>
        <authorList>
            <person name="Takatani N."/>
            <person name="Nakanishi M."/>
            <person name="Meirelles P."/>
            <person name="Mino S."/>
            <person name="Suda W."/>
            <person name="Oshima K."/>
            <person name="Hattori M."/>
            <person name="Ohkuma M."/>
            <person name="Hosokawa M."/>
            <person name="Miyashita K."/>
            <person name="Thompson F.L."/>
            <person name="Niwa A."/>
            <person name="Sawabe T."/>
            <person name="Sawabe T."/>
        </authorList>
    </citation>
    <scope>NUCLEOTIDE SEQUENCE [LARGE SCALE GENOMIC DNA]</scope>
    <source>
        <strain evidence="7">JCM 19538</strain>
    </source>
</reference>
<dbReference type="GO" id="GO:0043565">
    <property type="term" value="F:sequence-specific DNA binding"/>
    <property type="evidence" value="ECO:0007669"/>
    <property type="project" value="InterPro"/>
</dbReference>
<evidence type="ECO:0000256" key="2">
    <source>
        <dbReference type="ARBA" id="ARBA00023125"/>
    </source>
</evidence>
<dbReference type="PANTHER" id="PTHR43280">
    <property type="entry name" value="ARAC-FAMILY TRANSCRIPTIONAL REGULATOR"/>
    <property type="match status" value="1"/>
</dbReference>
<dbReference type="Gene3D" id="1.10.10.60">
    <property type="entry name" value="Homeodomain-like"/>
    <property type="match status" value="1"/>
</dbReference>
<feature type="domain" description="HTH araC/xylS-type" evidence="4">
    <location>
        <begin position="71"/>
        <end position="174"/>
    </location>
</feature>
<evidence type="ECO:0000313" key="6">
    <source>
        <dbReference type="EMBL" id="PQV49027.1"/>
    </source>
</evidence>
<dbReference type="GO" id="GO:0003700">
    <property type="term" value="F:DNA-binding transcription factor activity"/>
    <property type="evidence" value="ECO:0007669"/>
    <property type="project" value="InterPro"/>
</dbReference>
<dbReference type="PROSITE" id="PS00041">
    <property type="entry name" value="HTH_ARAC_FAMILY_1"/>
    <property type="match status" value="1"/>
</dbReference>
<dbReference type="EMBL" id="BBNY01000070">
    <property type="protein sequence ID" value="GAL90165.1"/>
    <property type="molecule type" value="Genomic_DNA"/>
</dbReference>
<keyword evidence="3" id="KW-0804">Transcription</keyword>
<evidence type="ECO:0000259" key="4">
    <source>
        <dbReference type="PROSITE" id="PS01124"/>
    </source>
</evidence>
<dbReference type="SMART" id="SM00342">
    <property type="entry name" value="HTH_ARAC"/>
    <property type="match status" value="1"/>
</dbReference>
<dbReference type="PANTHER" id="PTHR43280:SF2">
    <property type="entry name" value="HTH-TYPE TRANSCRIPTIONAL REGULATOR EXSA"/>
    <property type="match status" value="1"/>
</dbReference>
<sequence>MKLFVKYDFDTLCKNFVSEHLDALDISYTIHSVNEVTVNGDLNDNKYKTLTTALQKYGIEILTNQKSTLVERIKHAIDCMLKDEKSKHLKLSSYLADTLNYSYTYLSTVFSENTYTSIENYAILRKVDLAKEFMCNTNLTLTEIAYRLNYSSVAHLSGQFKKTTGLTPSAFINIMKKKKQYKIQ</sequence>
<evidence type="ECO:0000256" key="3">
    <source>
        <dbReference type="ARBA" id="ARBA00023163"/>
    </source>
</evidence>
<keyword evidence="2" id="KW-0238">DNA-binding</keyword>
<dbReference type="RefSeq" id="WP_042245906.1">
    <property type="nucleotide sequence ID" value="NZ_BBNR01000022.1"/>
</dbReference>
<organism evidence="5 7">
    <name type="scientific">Jejuia pallidilutea</name>
    <dbReference type="NCBI Taxonomy" id="504487"/>
    <lineage>
        <taxon>Bacteria</taxon>
        <taxon>Pseudomonadati</taxon>
        <taxon>Bacteroidota</taxon>
        <taxon>Flavobacteriia</taxon>
        <taxon>Flavobacteriales</taxon>
        <taxon>Flavobacteriaceae</taxon>
        <taxon>Jejuia</taxon>
    </lineage>
</organism>
<dbReference type="Proteomes" id="UP000251545">
    <property type="component" value="Unassembled WGS sequence"/>
</dbReference>
<dbReference type="AlphaFoldDB" id="A0A098LTF6"/>
<dbReference type="SUPFAM" id="SSF46689">
    <property type="entry name" value="Homeodomain-like"/>
    <property type="match status" value="1"/>
</dbReference>
<accession>A0A098LTF6</accession>
<gene>
    <name evidence="6" type="ORF">CLV33_104234</name>
    <name evidence="5" type="ORF">JCM19538_632</name>
</gene>
<dbReference type="OrthoDB" id="952277at2"/>
<keyword evidence="1" id="KW-0805">Transcription regulation</keyword>
<evidence type="ECO:0000313" key="8">
    <source>
        <dbReference type="Proteomes" id="UP000251545"/>
    </source>
</evidence>
<evidence type="ECO:0000313" key="7">
    <source>
        <dbReference type="Proteomes" id="UP000030184"/>
    </source>
</evidence>
<dbReference type="PROSITE" id="PS01124">
    <property type="entry name" value="HTH_ARAC_FAMILY_2"/>
    <property type="match status" value="1"/>
</dbReference>
<reference evidence="6 8" key="2">
    <citation type="submission" date="2018-02" db="EMBL/GenBank/DDBJ databases">
        <title>Genomic Encyclopedia of Archaeal and Bacterial Type Strains, Phase II (KMG-II): from individual species to whole genera.</title>
        <authorList>
            <person name="Goeker M."/>
        </authorList>
    </citation>
    <scope>NUCLEOTIDE SEQUENCE [LARGE SCALE GENOMIC DNA]</scope>
    <source>
        <strain evidence="6 8">DSM 21165</strain>
    </source>
</reference>
<evidence type="ECO:0000256" key="1">
    <source>
        <dbReference type="ARBA" id="ARBA00023015"/>
    </source>
</evidence>
<dbReference type="Pfam" id="PF12833">
    <property type="entry name" value="HTH_18"/>
    <property type="match status" value="1"/>
</dbReference>
<dbReference type="InterPro" id="IPR018062">
    <property type="entry name" value="HTH_AraC-typ_CS"/>
</dbReference>
<keyword evidence="7" id="KW-1185">Reference proteome</keyword>
<name>A0A098LTF6_9FLAO</name>
<evidence type="ECO:0000313" key="5">
    <source>
        <dbReference type="EMBL" id="GAL90165.1"/>
    </source>
</evidence>
<proteinExistence type="predicted"/>